<protein>
    <recommendedName>
        <fullName evidence="4">3-deoxy-D-arabino-heptulosonate 7-phosphate synthase</fullName>
    </recommendedName>
</protein>
<comment type="caution">
    <text evidence="2">The sequence shown here is derived from an EMBL/GenBank/DDBJ whole genome shotgun (WGS) entry which is preliminary data.</text>
</comment>
<evidence type="ECO:0000256" key="1">
    <source>
        <dbReference type="SAM" id="MobiDB-lite"/>
    </source>
</evidence>
<feature type="region of interest" description="Disordered" evidence="1">
    <location>
        <begin position="217"/>
        <end position="236"/>
    </location>
</feature>
<proteinExistence type="predicted"/>
<evidence type="ECO:0008006" key="4">
    <source>
        <dbReference type="Google" id="ProtNLM"/>
    </source>
</evidence>
<dbReference type="Proteomes" id="UP000521868">
    <property type="component" value="Unassembled WGS sequence"/>
</dbReference>
<gene>
    <name evidence="2" type="ORF">RAMLITH_21770</name>
</gene>
<keyword evidence="3" id="KW-1185">Reference proteome</keyword>
<sequence length="461" mass="48168">MQGLRQPDALLLAALRDAPRRYRLPPLPDGIEAASASAPEAALAFAVEGARKARHHRAPPPAGLRDLFTRSLATLIRASLAADGGDPSFQALALRTRDADVGEYVRLARQAPVDRRAVRAATDAFAHPGKLRAMAAGPLRDALGRVHELAAAGEWAVLAGELRQLAMDPREGDQLQAASGVLLASPALARLHRLDELLQREAVRRYLDLCGQHGPAAGSDAASAQGRASARTGEAGEQATVQAFRGIAQLLEHSGGDPGGMHVVRGLRTPRGFPGAADKAKEEWDAAIVRSDGGGAADILLLAEVKASPAAATPDFSRLHRGLQRLAHASGERSYVFPSADGEVHVSGGSLRRLQPEGRALPAHVIYCCSAPPEVQPPLLGAASKAVLLAEPASLAFAGQLARRGSPPDAVLAPVWDALTTAPRLRSALHQDETSRAVREAMLHPADLLAAVAAQVEGPSA</sequence>
<name>A0A7X6DJR6_9BURK</name>
<evidence type="ECO:0000313" key="3">
    <source>
        <dbReference type="Proteomes" id="UP000521868"/>
    </source>
</evidence>
<accession>A0A7X6DJR6</accession>
<dbReference type="AlphaFoldDB" id="A0A7X6DJR6"/>
<dbReference type="EMBL" id="VTOX01000010">
    <property type="protein sequence ID" value="NKE68450.1"/>
    <property type="molecule type" value="Genomic_DNA"/>
</dbReference>
<organism evidence="2 3">
    <name type="scientific">Ramlibacter lithotrophicus</name>
    <dbReference type="NCBI Taxonomy" id="2606681"/>
    <lineage>
        <taxon>Bacteria</taxon>
        <taxon>Pseudomonadati</taxon>
        <taxon>Pseudomonadota</taxon>
        <taxon>Betaproteobacteria</taxon>
        <taxon>Burkholderiales</taxon>
        <taxon>Comamonadaceae</taxon>
        <taxon>Ramlibacter</taxon>
    </lineage>
</organism>
<evidence type="ECO:0000313" key="2">
    <source>
        <dbReference type="EMBL" id="NKE68450.1"/>
    </source>
</evidence>
<reference evidence="2 3" key="1">
    <citation type="journal article" date="2020" name="Nature">
        <title>Bacterial chemolithoautotrophy via manganese oxidation.</title>
        <authorList>
            <person name="Yu H."/>
            <person name="Leadbetter J.R."/>
        </authorList>
    </citation>
    <scope>NUCLEOTIDE SEQUENCE [LARGE SCALE GENOMIC DNA]</scope>
    <source>
        <strain evidence="2 3">RBP-1</strain>
    </source>
</reference>